<evidence type="ECO:0000313" key="7">
    <source>
        <dbReference type="EMBL" id="OAX37925.1"/>
    </source>
</evidence>
<organism evidence="7 8">
    <name type="scientific">Rhizopogon vinicolor AM-OR11-026</name>
    <dbReference type="NCBI Taxonomy" id="1314800"/>
    <lineage>
        <taxon>Eukaryota</taxon>
        <taxon>Fungi</taxon>
        <taxon>Dikarya</taxon>
        <taxon>Basidiomycota</taxon>
        <taxon>Agaricomycotina</taxon>
        <taxon>Agaricomycetes</taxon>
        <taxon>Agaricomycetidae</taxon>
        <taxon>Boletales</taxon>
        <taxon>Suillineae</taxon>
        <taxon>Rhizopogonaceae</taxon>
        <taxon>Rhizopogon</taxon>
    </lineage>
</organism>
<dbReference type="GO" id="GO:0032259">
    <property type="term" value="P:methylation"/>
    <property type="evidence" value="ECO:0007669"/>
    <property type="project" value="UniProtKB-KW"/>
</dbReference>
<evidence type="ECO:0000256" key="1">
    <source>
        <dbReference type="ARBA" id="ARBA00022603"/>
    </source>
</evidence>
<protein>
    <recommendedName>
        <fullName evidence="4">Ribosomal lysine N-methyltransferase 4</fullName>
        <ecNumber evidence="4">2.1.1.-</ecNumber>
    </recommendedName>
</protein>
<accession>A0A1B7MZ94</accession>
<dbReference type="InterPro" id="IPR001214">
    <property type="entry name" value="SET_dom"/>
</dbReference>
<evidence type="ECO:0000256" key="5">
    <source>
        <dbReference type="SAM" id="MobiDB-lite"/>
    </source>
</evidence>
<keyword evidence="1 4" id="KW-0489">Methyltransferase</keyword>
<keyword evidence="8" id="KW-1185">Reference proteome</keyword>
<evidence type="ECO:0000256" key="2">
    <source>
        <dbReference type="ARBA" id="ARBA00022679"/>
    </source>
</evidence>
<dbReference type="EMBL" id="KV448323">
    <property type="protein sequence ID" value="OAX37925.1"/>
    <property type="molecule type" value="Genomic_DNA"/>
</dbReference>
<dbReference type="Proteomes" id="UP000092154">
    <property type="component" value="Unassembled WGS sequence"/>
</dbReference>
<comment type="similarity">
    <text evidence="4">Belongs to the class V-like SAM-binding methyltransferase superfamily. Histone-lysine methyltransferase family. SETD6 subfamily.</text>
</comment>
<feature type="compositionally biased region" description="Acidic residues" evidence="5">
    <location>
        <begin position="223"/>
        <end position="248"/>
    </location>
</feature>
<sequence length="504" mass="56214">MDDFIAWFQHHGGALDTAVMSITDFPGSGRGAIAVKDIPENHTIFTLPRSLTLSTQTSTLPSAFGITGWRKHKLHKGWVGLILCMMWEEAHGNQGKWSAYFVSLPTHFGTPMFWSNEELQELQGTAVVDKIGRVEAERDYHEKLIPAIKTRPDLFPSEKIDTWYTLQQYHIAGNRILSRSFQVERWKGEVGPDSSDEHEYVPEDSAENTQADTSIGSAMDVDGTGDGDEGLDGESSDSDSDDSDIDDSDVAMVPMADLLNARYDSENAKLFYEEHHLQMVTTKPIKAGEQIFNTYGDPPNSDLLRRYGHVDLVPCPHLKGALGNPQDIVEIRADLVVKVVCGGVANDEKYQQRIDWWLDEGGDDVFVLDTDPILPAAMTSLIKLLLLSQEEWEKTREKERPPKAKFDRQISELLRRIFEIRLSTYQSPDTEADEKLLASESLTLNMRHAIIVRLGEKRILAGALEILRIKEAALDDVGNAESKGKKRVVSGGTASGGKSKKARH</sequence>
<dbReference type="SUPFAM" id="SSF82199">
    <property type="entry name" value="SET domain"/>
    <property type="match status" value="1"/>
</dbReference>
<dbReference type="PROSITE" id="PS50280">
    <property type="entry name" value="SET"/>
    <property type="match status" value="1"/>
</dbReference>
<dbReference type="PANTHER" id="PTHR13271">
    <property type="entry name" value="UNCHARACTERIZED PUTATIVE METHYLTRANSFERASE"/>
    <property type="match status" value="1"/>
</dbReference>
<keyword evidence="4" id="KW-0539">Nucleus</keyword>
<name>A0A1B7MZ94_9AGAM</name>
<dbReference type="GO" id="GO:0005634">
    <property type="term" value="C:nucleus"/>
    <property type="evidence" value="ECO:0007669"/>
    <property type="project" value="UniProtKB-SubCell"/>
</dbReference>
<dbReference type="FunCoup" id="A0A1B7MZ94">
    <property type="interactions" value="319"/>
</dbReference>
<feature type="compositionally biased region" description="Basic and acidic residues" evidence="5">
    <location>
        <begin position="188"/>
        <end position="201"/>
    </location>
</feature>
<dbReference type="InterPro" id="IPR036464">
    <property type="entry name" value="Rubisco_LSMT_subst-bd_sf"/>
</dbReference>
<dbReference type="InterPro" id="IPR046341">
    <property type="entry name" value="SET_dom_sf"/>
</dbReference>
<evidence type="ECO:0000259" key="6">
    <source>
        <dbReference type="PROSITE" id="PS50280"/>
    </source>
</evidence>
<evidence type="ECO:0000256" key="4">
    <source>
        <dbReference type="PIRNR" id="PIRNR011771"/>
    </source>
</evidence>
<evidence type="ECO:0000313" key="8">
    <source>
        <dbReference type="Proteomes" id="UP000092154"/>
    </source>
</evidence>
<feature type="domain" description="SET" evidence="6">
    <location>
        <begin position="18"/>
        <end position="296"/>
    </location>
</feature>
<dbReference type="PANTHER" id="PTHR13271:SF34">
    <property type="entry name" value="N-LYSINE METHYLTRANSFERASE SETD6"/>
    <property type="match status" value="1"/>
</dbReference>
<comment type="subcellular location">
    <subcellularLocation>
        <location evidence="4">Nucleus</location>
    </subcellularLocation>
</comment>
<dbReference type="SUPFAM" id="SSF81822">
    <property type="entry name" value="RuBisCo LSMT C-terminal, substrate-binding domain"/>
    <property type="match status" value="1"/>
</dbReference>
<dbReference type="Pfam" id="PF00856">
    <property type="entry name" value="SET"/>
    <property type="match status" value="1"/>
</dbReference>
<dbReference type="EC" id="2.1.1.-" evidence="4"/>
<reference evidence="7 8" key="1">
    <citation type="submission" date="2016-06" db="EMBL/GenBank/DDBJ databases">
        <title>Comparative genomics of the ectomycorrhizal sister species Rhizopogon vinicolor and Rhizopogon vesiculosus (Basidiomycota: Boletales) reveals a divergence of the mating type B locus.</title>
        <authorList>
            <consortium name="DOE Joint Genome Institute"/>
            <person name="Mujic A.B."/>
            <person name="Kuo A."/>
            <person name="Tritt A."/>
            <person name="Lipzen A."/>
            <person name="Chen C."/>
            <person name="Johnson J."/>
            <person name="Sharma A."/>
            <person name="Barry K."/>
            <person name="Grigoriev I.V."/>
            <person name="Spatafora J.W."/>
        </authorList>
    </citation>
    <scope>NUCLEOTIDE SEQUENCE [LARGE SCALE GENOMIC DNA]</scope>
    <source>
        <strain evidence="7 8">AM-OR11-026</strain>
    </source>
</reference>
<proteinExistence type="inferred from homology"/>
<dbReference type="Gene3D" id="3.90.1410.10">
    <property type="entry name" value="set domain protein methyltransferase, domain 1"/>
    <property type="match status" value="1"/>
</dbReference>
<dbReference type="Gene3D" id="3.90.1420.10">
    <property type="entry name" value="Rubisco LSMT, substrate-binding domain"/>
    <property type="match status" value="1"/>
</dbReference>
<dbReference type="GO" id="GO:0016279">
    <property type="term" value="F:protein-lysine N-methyltransferase activity"/>
    <property type="evidence" value="ECO:0007669"/>
    <property type="project" value="UniProtKB-UniRule"/>
</dbReference>
<comment type="function">
    <text evidence="4">S-adenosyl-L-methionine-dependent protein-lysine N-methyltransferase that monomethylates 60S ribosomal protein L42.</text>
</comment>
<feature type="region of interest" description="Disordered" evidence="5">
    <location>
        <begin position="188"/>
        <end position="248"/>
    </location>
</feature>
<dbReference type="InParanoid" id="A0A1B7MZ94"/>
<keyword evidence="3 4" id="KW-0949">S-adenosyl-L-methionine</keyword>
<dbReference type="InterPro" id="IPR011383">
    <property type="entry name" value="N-lys_methylase_SETD6"/>
</dbReference>
<feature type="region of interest" description="Disordered" evidence="5">
    <location>
        <begin position="478"/>
        <end position="504"/>
    </location>
</feature>
<gene>
    <name evidence="7" type="ORF">K503DRAFT_771036</name>
</gene>
<keyword evidence="2 4" id="KW-0808">Transferase</keyword>
<dbReference type="InterPro" id="IPR050600">
    <property type="entry name" value="SETD3_SETD6_MTase"/>
</dbReference>
<evidence type="ECO:0000256" key="3">
    <source>
        <dbReference type="ARBA" id="ARBA00022691"/>
    </source>
</evidence>
<dbReference type="Pfam" id="PF09273">
    <property type="entry name" value="Rubis-subs-bind"/>
    <property type="match status" value="1"/>
</dbReference>
<dbReference type="STRING" id="1314800.A0A1B7MZ94"/>
<dbReference type="InterPro" id="IPR015353">
    <property type="entry name" value="Rubisco_LSMT_subst-bd"/>
</dbReference>
<feature type="compositionally biased region" description="Polar residues" evidence="5">
    <location>
        <begin position="207"/>
        <end position="216"/>
    </location>
</feature>
<dbReference type="OrthoDB" id="341421at2759"/>
<dbReference type="PIRSF" id="PIRSF011771">
    <property type="entry name" value="RMS1_SET"/>
    <property type="match status" value="1"/>
</dbReference>
<dbReference type="AlphaFoldDB" id="A0A1B7MZ94"/>